<dbReference type="AlphaFoldDB" id="A0A2X0PG00"/>
<keyword evidence="2" id="KW-1185">Reference proteome</keyword>
<dbReference type="EMBL" id="FQNC01000049">
    <property type="protein sequence ID" value="SGY85099.1"/>
    <property type="molecule type" value="Genomic_DNA"/>
</dbReference>
<accession>A0A2X0PG00</accession>
<proteinExistence type="predicted"/>
<evidence type="ECO:0000313" key="2">
    <source>
        <dbReference type="Proteomes" id="UP000249464"/>
    </source>
</evidence>
<sequence length="365" mass="41278">MYPLEQRPVGQRLPLEVLERIAFHLGSPFDQAFQRPSPSVIYSYLRMGSLVCRDWRPAFQRRLVSEVVLAGWRPARPSPWPMARKLLASGLGKRYPVDRMHLGMNPLDDDFDTDATEIFAGLDPVDWVSDRDKDSKLPKPVLPLLEKLEISSSDLPGVMDLPLNVEMPRLHNLQLYVNRRASQNPTILAKWVEVLFGGARSALSGRPASTSAALYETVKLNISHLERLEDCIRAVGSNGAPCHSLKIERGESDCEPEDLSRLWAILTSSLKTDPWDYLEILHIDLTYKCLELAIEIPHLSTLLEAAKQSRAVELPKGQYLPDTTPEEMALEQPLRQWTRDRMAEAGLKDACKDKEIGLGVVYRYM</sequence>
<gene>
    <name evidence="1" type="primary">BQ5605_C009g05739</name>
    <name evidence="1" type="ORF">BQ5605_C009G05739</name>
</gene>
<dbReference type="Proteomes" id="UP000249464">
    <property type="component" value="Unassembled WGS sequence"/>
</dbReference>
<organism evidence="1 2">
    <name type="scientific">Microbotryum silenes-dioicae</name>
    <dbReference type="NCBI Taxonomy" id="796604"/>
    <lineage>
        <taxon>Eukaryota</taxon>
        <taxon>Fungi</taxon>
        <taxon>Dikarya</taxon>
        <taxon>Basidiomycota</taxon>
        <taxon>Pucciniomycotina</taxon>
        <taxon>Microbotryomycetes</taxon>
        <taxon>Microbotryales</taxon>
        <taxon>Microbotryaceae</taxon>
        <taxon>Microbotryum</taxon>
    </lineage>
</organism>
<evidence type="ECO:0000313" key="1">
    <source>
        <dbReference type="EMBL" id="SGY85099.1"/>
    </source>
</evidence>
<name>A0A2X0PG00_9BASI</name>
<reference evidence="1 2" key="1">
    <citation type="submission" date="2016-11" db="EMBL/GenBank/DDBJ databases">
        <authorList>
            <person name="Jaros S."/>
            <person name="Januszkiewicz K."/>
            <person name="Wedrychowicz H."/>
        </authorList>
    </citation>
    <scope>NUCLEOTIDE SEQUENCE [LARGE SCALE GENOMIC DNA]</scope>
</reference>
<protein>
    <submittedName>
        <fullName evidence="1">BQ5605_C009g05739 protein</fullName>
    </submittedName>
</protein>